<keyword evidence="3 10" id="KW-0723">Serine/threonine-protein kinase</keyword>
<dbReference type="HOGENOM" id="CLU_000288_181_1_1"/>
<evidence type="ECO:0000259" key="12">
    <source>
        <dbReference type="PROSITE" id="PS50011"/>
    </source>
</evidence>
<dbReference type="SMART" id="SM00220">
    <property type="entry name" value="S_TKc"/>
    <property type="match status" value="1"/>
</dbReference>
<dbReference type="PANTHER" id="PTHR24056">
    <property type="entry name" value="CELL DIVISION PROTEIN KINASE"/>
    <property type="match status" value="1"/>
</dbReference>
<dbReference type="InterPro" id="IPR017441">
    <property type="entry name" value="Protein_kinase_ATP_BS"/>
</dbReference>
<dbReference type="InterPro" id="IPR008271">
    <property type="entry name" value="Ser/Thr_kinase_AS"/>
</dbReference>
<dbReference type="STRING" id="1036808.A0A0C3E576"/>
<reference evidence="13 14" key="1">
    <citation type="submission" date="2014-04" db="EMBL/GenBank/DDBJ databases">
        <authorList>
            <consortium name="DOE Joint Genome Institute"/>
            <person name="Kuo A."/>
            <person name="Kohler A."/>
            <person name="Nagy L.G."/>
            <person name="Floudas D."/>
            <person name="Copeland A."/>
            <person name="Barry K.W."/>
            <person name="Cichocki N."/>
            <person name="Veneault-Fourrey C."/>
            <person name="LaButti K."/>
            <person name="Lindquist E.A."/>
            <person name="Lipzen A."/>
            <person name="Lundell T."/>
            <person name="Morin E."/>
            <person name="Murat C."/>
            <person name="Sun H."/>
            <person name="Tunlid A."/>
            <person name="Henrissat B."/>
            <person name="Grigoriev I.V."/>
            <person name="Hibbett D.S."/>
            <person name="Martin F."/>
            <person name="Nordberg H.P."/>
            <person name="Cantor M.N."/>
            <person name="Hua S.X."/>
        </authorList>
    </citation>
    <scope>NUCLEOTIDE SEQUENCE [LARGE SCALE GENOMIC DNA]</scope>
    <source>
        <strain evidence="13 14">Foug A</strain>
    </source>
</reference>
<dbReference type="Gene3D" id="3.30.200.20">
    <property type="entry name" value="Phosphorylase Kinase, domain 1"/>
    <property type="match status" value="1"/>
</dbReference>
<evidence type="ECO:0000256" key="6">
    <source>
        <dbReference type="ARBA" id="ARBA00022777"/>
    </source>
</evidence>
<dbReference type="PROSITE" id="PS00107">
    <property type="entry name" value="PROTEIN_KINASE_ATP"/>
    <property type="match status" value="1"/>
</dbReference>
<evidence type="ECO:0000256" key="1">
    <source>
        <dbReference type="ARBA" id="ARBA00006485"/>
    </source>
</evidence>
<evidence type="ECO:0000256" key="2">
    <source>
        <dbReference type="ARBA" id="ARBA00012409"/>
    </source>
</evidence>
<sequence>MFFPQDDEESEARRSPLDADSPPRPEIPIKRARKDTSTERGEDDRESTHRFVSVQQDELVWHSKETGIEPPPPPPLVLRDATKAPLSPKHARSGDITTSPGLQTRLPEQEVDGVTRPSSPTPSPKELYAIVSQVGEGTFGKVYKARNTITSVHVALKRIRMEAEKDGFPVTAMREIKLLQSLRHQNVVRLYEMMVSNGSVFMVFEYMDHDLTGVLSQTQFSFSEANLKSLCSQMLAGLAYLHHKGVIHRDIKGSNILINNRGELKLADFGLARFYQKRRRSDYTNRVITLWYRPPELLFGATVYGPEVDMWSAGCIMLELFTKKPVFQGNDEIHQLEVIYRIFGTPTTDRWPGITELPWYELVKPKEAVPDHFRELFQKWLSPAALDLAERLLTYDPTKRVTALQALEAPYFTVEQPPPELPIGYVFPHPSLPLSLLLPCRLSSLEGEWHELETKRERAKKRRKLENSLQQHVA</sequence>
<dbReference type="PANTHER" id="PTHR24056:SF546">
    <property type="entry name" value="CYCLIN-DEPENDENT KINASE 12"/>
    <property type="match status" value="1"/>
</dbReference>
<keyword evidence="5 9" id="KW-0547">Nucleotide-binding</keyword>
<dbReference type="GO" id="GO:0008353">
    <property type="term" value="F:RNA polymerase II CTD heptapeptide repeat kinase activity"/>
    <property type="evidence" value="ECO:0007669"/>
    <property type="project" value="UniProtKB-EC"/>
</dbReference>
<dbReference type="InterPro" id="IPR050108">
    <property type="entry name" value="CDK"/>
</dbReference>
<dbReference type="Pfam" id="PF00069">
    <property type="entry name" value="Pkinase"/>
    <property type="match status" value="1"/>
</dbReference>
<keyword evidence="4" id="KW-0808">Transferase</keyword>
<dbReference type="GO" id="GO:0005524">
    <property type="term" value="F:ATP binding"/>
    <property type="evidence" value="ECO:0007669"/>
    <property type="project" value="UniProtKB-UniRule"/>
</dbReference>
<dbReference type="InterPro" id="IPR011009">
    <property type="entry name" value="Kinase-like_dom_sf"/>
</dbReference>
<evidence type="ECO:0000313" key="14">
    <source>
        <dbReference type="Proteomes" id="UP000053989"/>
    </source>
</evidence>
<feature type="compositionally biased region" description="Acidic residues" evidence="11">
    <location>
        <begin position="1"/>
        <end position="10"/>
    </location>
</feature>
<comment type="catalytic activity">
    <reaction evidence="8">
        <text>[DNA-directed RNA polymerase] + ATP = phospho-[DNA-directed RNA polymerase] + ADP + H(+)</text>
        <dbReference type="Rhea" id="RHEA:10216"/>
        <dbReference type="Rhea" id="RHEA-COMP:11321"/>
        <dbReference type="Rhea" id="RHEA-COMP:11322"/>
        <dbReference type="ChEBI" id="CHEBI:15378"/>
        <dbReference type="ChEBI" id="CHEBI:30616"/>
        <dbReference type="ChEBI" id="CHEBI:43176"/>
        <dbReference type="ChEBI" id="CHEBI:68546"/>
        <dbReference type="ChEBI" id="CHEBI:456216"/>
        <dbReference type="EC" id="2.7.11.23"/>
    </reaction>
</comment>
<name>A0A0C3E576_9AGAM</name>
<evidence type="ECO:0000256" key="8">
    <source>
        <dbReference type="ARBA" id="ARBA00049280"/>
    </source>
</evidence>
<protein>
    <recommendedName>
        <fullName evidence="2">[RNA-polymerase]-subunit kinase</fullName>
        <ecNumber evidence="2">2.7.11.23</ecNumber>
    </recommendedName>
</protein>
<dbReference type="Proteomes" id="UP000053989">
    <property type="component" value="Unassembled WGS sequence"/>
</dbReference>
<dbReference type="PROSITE" id="PS00108">
    <property type="entry name" value="PROTEIN_KINASE_ST"/>
    <property type="match status" value="1"/>
</dbReference>
<keyword evidence="14" id="KW-1185">Reference proteome</keyword>
<feature type="compositionally biased region" description="Basic and acidic residues" evidence="11">
    <location>
        <begin position="11"/>
        <end position="49"/>
    </location>
</feature>
<organism evidence="13 14">
    <name type="scientific">Scleroderma citrinum Foug A</name>
    <dbReference type="NCBI Taxonomy" id="1036808"/>
    <lineage>
        <taxon>Eukaryota</taxon>
        <taxon>Fungi</taxon>
        <taxon>Dikarya</taxon>
        <taxon>Basidiomycota</taxon>
        <taxon>Agaricomycotina</taxon>
        <taxon>Agaricomycetes</taxon>
        <taxon>Agaricomycetidae</taxon>
        <taxon>Boletales</taxon>
        <taxon>Sclerodermatineae</taxon>
        <taxon>Sclerodermataceae</taxon>
        <taxon>Scleroderma</taxon>
    </lineage>
</organism>
<evidence type="ECO:0000256" key="5">
    <source>
        <dbReference type="ARBA" id="ARBA00022741"/>
    </source>
</evidence>
<dbReference type="InterPro" id="IPR000719">
    <property type="entry name" value="Prot_kinase_dom"/>
</dbReference>
<dbReference type="GO" id="GO:0032968">
    <property type="term" value="P:positive regulation of transcription elongation by RNA polymerase II"/>
    <property type="evidence" value="ECO:0007669"/>
    <property type="project" value="TreeGrafter"/>
</dbReference>
<evidence type="ECO:0000256" key="10">
    <source>
        <dbReference type="RuleBase" id="RU000304"/>
    </source>
</evidence>
<dbReference type="EC" id="2.7.11.23" evidence="2"/>
<feature type="region of interest" description="Disordered" evidence="11">
    <location>
        <begin position="1"/>
        <end position="125"/>
    </location>
</feature>
<evidence type="ECO:0000313" key="13">
    <source>
        <dbReference type="EMBL" id="KIM67960.1"/>
    </source>
</evidence>
<feature type="domain" description="Protein kinase" evidence="12">
    <location>
        <begin position="128"/>
        <end position="412"/>
    </location>
</feature>
<comment type="similarity">
    <text evidence="1">Belongs to the protein kinase superfamily. CMGC Ser/Thr protein kinase family. CDC2/CDKX subfamily.</text>
</comment>
<dbReference type="GO" id="GO:0030332">
    <property type="term" value="F:cyclin binding"/>
    <property type="evidence" value="ECO:0007669"/>
    <property type="project" value="TreeGrafter"/>
</dbReference>
<dbReference type="PROSITE" id="PS50011">
    <property type="entry name" value="PROTEIN_KINASE_DOM"/>
    <property type="match status" value="1"/>
</dbReference>
<evidence type="ECO:0000256" key="11">
    <source>
        <dbReference type="SAM" id="MobiDB-lite"/>
    </source>
</evidence>
<evidence type="ECO:0000256" key="3">
    <source>
        <dbReference type="ARBA" id="ARBA00022527"/>
    </source>
</evidence>
<accession>A0A0C3E576</accession>
<proteinExistence type="inferred from homology"/>
<dbReference type="FunFam" id="3.30.200.20:FF:000270">
    <property type="entry name" value="Serine/threonine-protein kinase bur1"/>
    <property type="match status" value="1"/>
</dbReference>
<feature type="binding site" evidence="9">
    <location>
        <position position="157"/>
    </location>
    <ligand>
        <name>ATP</name>
        <dbReference type="ChEBI" id="CHEBI:30616"/>
    </ligand>
</feature>
<dbReference type="SUPFAM" id="SSF56112">
    <property type="entry name" value="Protein kinase-like (PK-like)"/>
    <property type="match status" value="1"/>
</dbReference>
<dbReference type="EMBL" id="KN822011">
    <property type="protein sequence ID" value="KIM67960.1"/>
    <property type="molecule type" value="Genomic_DNA"/>
</dbReference>
<evidence type="ECO:0000256" key="7">
    <source>
        <dbReference type="ARBA" id="ARBA00022840"/>
    </source>
</evidence>
<dbReference type="GO" id="GO:0008024">
    <property type="term" value="C:cyclin/CDK positive transcription elongation factor complex"/>
    <property type="evidence" value="ECO:0007669"/>
    <property type="project" value="TreeGrafter"/>
</dbReference>
<dbReference type="AlphaFoldDB" id="A0A0C3E576"/>
<dbReference type="CDD" id="cd07840">
    <property type="entry name" value="STKc_CDK9_like"/>
    <property type="match status" value="1"/>
</dbReference>
<evidence type="ECO:0000256" key="4">
    <source>
        <dbReference type="ARBA" id="ARBA00022679"/>
    </source>
</evidence>
<dbReference type="OrthoDB" id="204883at2759"/>
<dbReference type="FunFam" id="1.10.510.10:FF:000415">
    <property type="entry name" value="CMGC/CDK/CRK7 protein kinase, variant"/>
    <property type="match status" value="1"/>
</dbReference>
<gene>
    <name evidence="13" type="ORF">SCLCIDRAFT_107165</name>
</gene>
<dbReference type="FunCoup" id="A0A0C3E576">
    <property type="interactions" value="151"/>
</dbReference>
<reference evidence="14" key="2">
    <citation type="submission" date="2015-01" db="EMBL/GenBank/DDBJ databases">
        <title>Evolutionary Origins and Diversification of the Mycorrhizal Mutualists.</title>
        <authorList>
            <consortium name="DOE Joint Genome Institute"/>
            <consortium name="Mycorrhizal Genomics Consortium"/>
            <person name="Kohler A."/>
            <person name="Kuo A."/>
            <person name="Nagy L.G."/>
            <person name="Floudas D."/>
            <person name="Copeland A."/>
            <person name="Barry K.W."/>
            <person name="Cichocki N."/>
            <person name="Veneault-Fourrey C."/>
            <person name="LaButti K."/>
            <person name="Lindquist E.A."/>
            <person name="Lipzen A."/>
            <person name="Lundell T."/>
            <person name="Morin E."/>
            <person name="Murat C."/>
            <person name="Riley R."/>
            <person name="Ohm R."/>
            <person name="Sun H."/>
            <person name="Tunlid A."/>
            <person name="Henrissat B."/>
            <person name="Grigoriev I.V."/>
            <person name="Hibbett D.S."/>
            <person name="Martin F."/>
        </authorList>
    </citation>
    <scope>NUCLEOTIDE SEQUENCE [LARGE SCALE GENOMIC DNA]</scope>
    <source>
        <strain evidence="14">Foug A</strain>
    </source>
</reference>
<dbReference type="Gene3D" id="1.10.510.10">
    <property type="entry name" value="Transferase(Phosphotransferase) domain 1"/>
    <property type="match status" value="1"/>
</dbReference>
<keyword evidence="7 9" id="KW-0067">ATP-binding</keyword>
<evidence type="ECO:0000256" key="9">
    <source>
        <dbReference type="PROSITE-ProRule" id="PRU10141"/>
    </source>
</evidence>
<keyword evidence="6" id="KW-0418">Kinase</keyword>
<dbReference type="InParanoid" id="A0A0C3E576"/>